<evidence type="ECO:0000256" key="6">
    <source>
        <dbReference type="HAMAP-Rule" id="MF_00311"/>
    </source>
</evidence>
<evidence type="ECO:0000256" key="2">
    <source>
        <dbReference type="ARBA" id="ARBA00022448"/>
    </source>
</evidence>
<dbReference type="GO" id="GO:0046961">
    <property type="term" value="F:proton-transporting ATPase activity, rotational mechanism"/>
    <property type="evidence" value="ECO:0007669"/>
    <property type="project" value="InterPro"/>
</dbReference>
<comment type="caution">
    <text evidence="8">The sequence shown here is derived from an EMBL/GenBank/DDBJ whole genome shotgun (WGS) entry which is preliminary data.</text>
</comment>
<organism evidence="8 9">
    <name type="scientific">Proteiniclasticum sediminis</name>
    <dbReference type="NCBI Taxonomy" id="2804028"/>
    <lineage>
        <taxon>Bacteria</taxon>
        <taxon>Bacillati</taxon>
        <taxon>Bacillota</taxon>
        <taxon>Clostridia</taxon>
        <taxon>Eubacteriales</taxon>
        <taxon>Clostridiaceae</taxon>
        <taxon>Proteiniclasticum</taxon>
    </lineage>
</organism>
<reference evidence="8" key="1">
    <citation type="submission" date="2021-04" db="EMBL/GenBank/DDBJ databases">
        <title>Proteiniclasticum sedimins sp. nov., an obligate anaerobic bacterium isolated from anaerobic sludge.</title>
        <authorList>
            <person name="Liu J."/>
        </authorList>
    </citation>
    <scope>NUCLEOTIDE SEQUENCE</scope>
    <source>
        <strain evidence="8">BAD-10</strain>
    </source>
</reference>
<dbReference type="InterPro" id="IPR038495">
    <property type="entry name" value="ATPase_E_C"/>
</dbReference>
<dbReference type="GO" id="GO:0033178">
    <property type="term" value="C:proton-transporting two-sector ATPase complex, catalytic domain"/>
    <property type="evidence" value="ECO:0007669"/>
    <property type="project" value="InterPro"/>
</dbReference>
<dbReference type="Proteomes" id="UP000675379">
    <property type="component" value="Unassembled WGS sequence"/>
</dbReference>
<keyword evidence="3 6" id="KW-0375">Hydrogen ion transport</keyword>
<comment type="function">
    <text evidence="6">Produces ATP from ADP in the presence of a proton gradient across the membrane.</text>
</comment>
<keyword evidence="4 6" id="KW-0406">Ion transport</keyword>
<evidence type="ECO:0000256" key="5">
    <source>
        <dbReference type="ARBA" id="ARBA00023310"/>
    </source>
</evidence>
<gene>
    <name evidence="6" type="primary">atpE</name>
    <name evidence="8" type="ORF">KCG48_05650</name>
</gene>
<dbReference type="EMBL" id="JAGSCS010000005">
    <property type="protein sequence ID" value="MBR0575825.1"/>
    <property type="molecule type" value="Genomic_DNA"/>
</dbReference>
<evidence type="ECO:0000256" key="3">
    <source>
        <dbReference type="ARBA" id="ARBA00022781"/>
    </source>
</evidence>
<keyword evidence="9" id="KW-1185">Reference proteome</keyword>
<dbReference type="Gene3D" id="1.20.5.620">
    <property type="entry name" value="F1F0 ATP synthase subunit B, membrane domain"/>
    <property type="match status" value="1"/>
</dbReference>
<evidence type="ECO:0000313" key="8">
    <source>
        <dbReference type="EMBL" id="MBR0575825.1"/>
    </source>
</evidence>
<dbReference type="RefSeq" id="WP_211800465.1">
    <property type="nucleotide sequence ID" value="NZ_JAGSCS010000005.1"/>
</dbReference>
<dbReference type="GO" id="GO:0005524">
    <property type="term" value="F:ATP binding"/>
    <property type="evidence" value="ECO:0007669"/>
    <property type="project" value="UniProtKB-UniRule"/>
</dbReference>
<feature type="coiled-coil region" evidence="7">
    <location>
        <begin position="12"/>
        <end position="51"/>
    </location>
</feature>
<dbReference type="InterPro" id="IPR028987">
    <property type="entry name" value="ATP_synth_B-like_membr_sf"/>
</dbReference>
<dbReference type="Pfam" id="PF01991">
    <property type="entry name" value="vATP-synt_E"/>
    <property type="match status" value="1"/>
</dbReference>
<keyword evidence="2 6" id="KW-0813">Transport</keyword>
<dbReference type="AlphaFoldDB" id="A0A941CNA4"/>
<evidence type="ECO:0000256" key="7">
    <source>
        <dbReference type="SAM" id="Coils"/>
    </source>
</evidence>
<evidence type="ECO:0000256" key="1">
    <source>
        <dbReference type="ARBA" id="ARBA00005901"/>
    </source>
</evidence>
<dbReference type="GO" id="GO:0042777">
    <property type="term" value="P:proton motive force-driven plasma membrane ATP synthesis"/>
    <property type="evidence" value="ECO:0007669"/>
    <property type="project" value="UniProtKB-UniRule"/>
</dbReference>
<proteinExistence type="inferred from homology"/>
<comment type="similarity">
    <text evidence="1 6">Belongs to the V-ATPase E subunit family.</text>
</comment>
<protein>
    <recommendedName>
        <fullName evidence="6">V-type proton ATPase subunit E</fullName>
    </recommendedName>
    <alternativeName>
        <fullName evidence="6">V-ATPase subunit E</fullName>
    </alternativeName>
</protein>
<keyword evidence="7" id="KW-0175">Coiled coil</keyword>
<dbReference type="SUPFAM" id="SSF81573">
    <property type="entry name" value="F1F0 ATP synthase subunit B, membrane domain"/>
    <property type="match status" value="1"/>
</dbReference>
<dbReference type="SUPFAM" id="SSF160527">
    <property type="entry name" value="V-type ATPase subunit E-like"/>
    <property type="match status" value="1"/>
</dbReference>
<dbReference type="HAMAP" id="MF_00311">
    <property type="entry name" value="ATP_synth_E_arch"/>
    <property type="match status" value="1"/>
</dbReference>
<dbReference type="InterPro" id="IPR002842">
    <property type="entry name" value="ATPase_V1_Esu"/>
</dbReference>
<dbReference type="GO" id="GO:0046933">
    <property type="term" value="F:proton-transporting ATP synthase activity, rotational mechanism"/>
    <property type="evidence" value="ECO:0007669"/>
    <property type="project" value="UniProtKB-UniRule"/>
</dbReference>
<evidence type="ECO:0000313" key="9">
    <source>
        <dbReference type="Proteomes" id="UP000675379"/>
    </source>
</evidence>
<dbReference type="Gene3D" id="3.30.2320.30">
    <property type="entry name" value="ATP synthase, E subunit, C-terminal"/>
    <property type="match status" value="1"/>
</dbReference>
<sequence length="185" mass="20403">MSNLENLTGKILEEARAKAQGILNEAQAYKAEVVGKKVQEAEERKAKILEKAAFDANLMKERIVSNAEVVARNAELSGKQKVIDQVFAAAKEQLADLPQEKYLAFLQETLNQLPLKGSEVLVVPASRRAAVEALGLKLSVSAEETVESGFLIKDDKVSLNYNFSDLVDFHRDELVKDVASSLFQK</sequence>
<evidence type="ECO:0000256" key="4">
    <source>
        <dbReference type="ARBA" id="ARBA00023065"/>
    </source>
</evidence>
<accession>A0A941CNA4</accession>
<keyword evidence="5 6" id="KW-0066">ATP synthesis</keyword>
<name>A0A941CNA4_9CLOT</name>